<proteinExistence type="predicted"/>
<gene>
    <name evidence="1" type="ORF">THAOC_00412</name>
</gene>
<sequence>MGTEPPSAAGSAPSALINADATAPFARAAGAAGGALQIGGGTEMEASLRGRSVVDRPLICGISVMFGDYEKTPKEPIEPLVPSFPLFLVTDQEHLLRANSNSSWTRIRLNSSLWEEDCTKPEFVGAKNNPCDQPFLFNLAKFYKMQFYRVPQIQEAGCNVVIWLDATLQIKKPSFMGRMADRAERGQNFVVYVQDGPRKGWQKGEVIGEVRRSKFGKYGGKQPGSFGPRQNVEEQYQRYLAEGFREKWFENATWFDEYKGVGNDSKYGLYITCMVLFDLRRTETKPFLDCWWKENILGSTQDQVGFPYCAFKLKTRIHALPDSEEPARWDPYDEQSDSNPYFRKLIKTWTVIIISISTHFVGVTRSFSHKILIHKDVSAMCDLLSSPIESSSLARMEMPGNV</sequence>
<comment type="caution">
    <text evidence="1">The sequence shown here is derived from an EMBL/GenBank/DDBJ whole genome shotgun (WGS) entry which is preliminary data.</text>
</comment>
<reference evidence="1 2" key="1">
    <citation type="journal article" date="2012" name="Genome Biol.">
        <title>Genome and low-iron response of an oceanic diatom adapted to chronic iron limitation.</title>
        <authorList>
            <person name="Lommer M."/>
            <person name="Specht M."/>
            <person name="Roy A.S."/>
            <person name="Kraemer L."/>
            <person name="Andreson R."/>
            <person name="Gutowska M.A."/>
            <person name="Wolf J."/>
            <person name="Bergner S.V."/>
            <person name="Schilhabel M.B."/>
            <person name="Klostermeier U.C."/>
            <person name="Beiko R.G."/>
            <person name="Rosenstiel P."/>
            <person name="Hippler M."/>
            <person name="Laroche J."/>
        </authorList>
    </citation>
    <scope>NUCLEOTIDE SEQUENCE [LARGE SCALE GENOMIC DNA]</scope>
    <source>
        <strain evidence="1 2">CCMP1005</strain>
    </source>
</reference>
<name>K0TJB6_THAOC</name>
<organism evidence="1 2">
    <name type="scientific">Thalassiosira oceanica</name>
    <name type="common">Marine diatom</name>
    <dbReference type="NCBI Taxonomy" id="159749"/>
    <lineage>
        <taxon>Eukaryota</taxon>
        <taxon>Sar</taxon>
        <taxon>Stramenopiles</taxon>
        <taxon>Ochrophyta</taxon>
        <taxon>Bacillariophyta</taxon>
        <taxon>Coscinodiscophyceae</taxon>
        <taxon>Thalassiosirophycidae</taxon>
        <taxon>Thalassiosirales</taxon>
        <taxon>Thalassiosiraceae</taxon>
        <taxon>Thalassiosira</taxon>
    </lineage>
</organism>
<evidence type="ECO:0000313" key="1">
    <source>
        <dbReference type="EMBL" id="EJK77735.1"/>
    </source>
</evidence>
<dbReference type="EMBL" id="AGNL01000478">
    <property type="protein sequence ID" value="EJK77735.1"/>
    <property type="molecule type" value="Genomic_DNA"/>
</dbReference>
<dbReference type="Proteomes" id="UP000266841">
    <property type="component" value="Unassembled WGS sequence"/>
</dbReference>
<keyword evidence="2" id="KW-1185">Reference proteome</keyword>
<evidence type="ECO:0000313" key="2">
    <source>
        <dbReference type="Proteomes" id="UP000266841"/>
    </source>
</evidence>
<protein>
    <submittedName>
        <fullName evidence="1">Uncharacterized protein</fullName>
    </submittedName>
</protein>
<accession>K0TJB6</accession>
<dbReference type="AlphaFoldDB" id="K0TJB6"/>